<evidence type="ECO:0000313" key="15">
    <source>
        <dbReference type="Proteomes" id="UP000695022"/>
    </source>
</evidence>
<dbReference type="PROSITE" id="PS50089">
    <property type="entry name" value="ZF_RING_2"/>
    <property type="match status" value="1"/>
</dbReference>
<dbReference type="Pfam" id="PF25447">
    <property type="entry name" value="RING_ZNF598"/>
    <property type="match status" value="1"/>
</dbReference>
<dbReference type="InterPro" id="IPR044288">
    <property type="entry name" value="ZNF598/HEL2"/>
</dbReference>
<accession>A0ABM1F9R6</accession>
<comment type="catalytic activity">
    <reaction evidence="1">
        <text>S-ubiquitinyl-[E2 ubiquitin-conjugating enzyme]-L-cysteine + [acceptor protein]-L-lysine = [E2 ubiquitin-conjugating enzyme]-L-cysteine + N(6)-ubiquitinyl-[acceptor protein]-L-lysine.</text>
        <dbReference type="EC" id="2.3.2.27"/>
    </reaction>
</comment>
<dbReference type="SUPFAM" id="SSF57850">
    <property type="entry name" value="RING/U-box"/>
    <property type="match status" value="1"/>
</dbReference>
<feature type="compositionally biased region" description="Basic and acidic residues" evidence="13">
    <location>
        <begin position="284"/>
        <end position="297"/>
    </location>
</feature>
<reference evidence="16" key="1">
    <citation type="submission" date="2025-08" db="UniProtKB">
        <authorList>
            <consortium name="RefSeq"/>
        </authorList>
    </citation>
    <scope>IDENTIFICATION</scope>
</reference>
<evidence type="ECO:0000256" key="12">
    <source>
        <dbReference type="PROSITE-ProRule" id="PRU00175"/>
    </source>
</evidence>
<feature type="region of interest" description="Disordered" evidence="13">
    <location>
        <begin position="347"/>
        <end position="381"/>
    </location>
</feature>
<evidence type="ECO:0000256" key="9">
    <source>
        <dbReference type="ARBA" id="ARBA00022771"/>
    </source>
</evidence>
<dbReference type="InterPro" id="IPR059042">
    <property type="entry name" value="Znf_C2H2_ZNF598"/>
</dbReference>
<dbReference type="InterPro" id="IPR041888">
    <property type="entry name" value="RING-HC_ZNF598/HEL2"/>
</dbReference>
<dbReference type="InterPro" id="IPR056437">
    <property type="entry name" value="Znf-C2H2_ZNF598/HEL2"/>
</dbReference>
<dbReference type="PANTHER" id="PTHR22938">
    <property type="entry name" value="ZINC FINGER PROTEIN 598"/>
    <property type="match status" value="1"/>
</dbReference>
<feature type="domain" description="RING-type" evidence="14">
    <location>
        <begin position="15"/>
        <end position="55"/>
    </location>
</feature>
<keyword evidence="8" id="KW-0479">Metal-binding</keyword>
<keyword evidence="7" id="KW-0808">Transferase</keyword>
<evidence type="ECO:0000256" key="6">
    <source>
        <dbReference type="ARBA" id="ARBA00022553"/>
    </source>
</evidence>
<evidence type="ECO:0000259" key="14">
    <source>
        <dbReference type="PROSITE" id="PS50089"/>
    </source>
</evidence>
<dbReference type="InterPro" id="IPR001841">
    <property type="entry name" value="Znf_RING"/>
</dbReference>
<dbReference type="Pfam" id="PF23230">
    <property type="entry name" value="zf-C2H2_13"/>
    <property type="match status" value="1"/>
</dbReference>
<dbReference type="InterPro" id="IPR013083">
    <property type="entry name" value="Znf_RING/FYVE/PHD"/>
</dbReference>
<comment type="subcellular location">
    <subcellularLocation>
        <location evidence="2">Cytoplasm</location>
    </subcellularLocation>
</comment>
<comment type="pathway">
    <text evidence="3">Protein modification; protein ubiquitination.</text>
</comment>
<evidence type="ECO:0000256" key="1">
    <source>
        <dbReference type="ARBA" id="ARBA00000900"/>
    </source>
</evidence>
<evidence type="ECO:0000256" key="2">
    <source>
        <dbReference type="ARBA" id="ARBA00004496"/>
    </source>
</evidence>
<evidence type="ECO:0000256" key="8">
    <source>
        <dbReference type="ARBA" id="ARBA00022723"/>
    </source>
</evidence>
<dbReference type="GeneID" id="106821059"/>
<dbReference type="InterPro" id="IPR057634">
    <property type="entry name" value="PAH_ZNF598/HEL2"/>
</dbReference>
<dbReference type="Pfam" id="PF23202">
    <property type="entry name" value="PAH_ZNF598"/>
    <property type="match status" value="1"/>
</dbReference>
<dbReference type="Pfam" id="PF23208">
    <property type="entry name" value="zf_C2H2_ZNF598"/>
    <property type="match status" value="1"/>
</dbReference>
<feature type="compositionally biased region" description="Basic and acidic residues" evidence="13">
    <location>
        <begin position="310"/>
        <end position="335"/>
    </location>
</feature>
<keyword evidence="10" id="KW-0862">Zinc</keyword>
<sequence>MSRNSRKRLESDISCNICCKDISIYSFGECNHAVCCECSTRMRVLCQENYCPVCRSNLAKVVFAVSVRPFEKVDVRHLAQDRKYGVYFSDDGVAQAFRDLLSHRCHVCDDRRPERSFAALRDHMRREHDLFYCDICVEHLKMFSHERKAYTRKQLAMHRRCGDADDLSYKGHPLCEFCDERYLDNDELYRHLRREHYFCHFCDADGHYKYYSDYTVLREHFRAEHHLCEEGDCIDEKFTSAFRSDIDLRAHRMGHHSKNMTKAEARQARTLELEFTFTRNRPNGRDFEEVSRAESRGRGGQRSRNAYRGRSSDTRSDRYANRQENYRPSDRAKETEDIELALAASISDQKNVPKHDDFPALGGEAAAPPVPRQDPSLEKKKKQAVETIAKRLAKVNKYTVKEDDDPDFPALGGAGGAASAPSAPSGGLASLADWITTTSSTNSSRAPKEAAFPLAPWQLAPRKFSADEFPALGGAASSTHNGHPQQQQQQPQQQQQQHQQPTTTTRGKPPASNAAVRGKPPKVGWQTKQHSLDMKAEDFPPLGGASASASAVAPQHNNNTKVRRMSADHGADHASAAVPPGSAGLVRKNRPPGLKLRLSTSQENLAGDDADSRPSIASQDDFPKLPPAAARPRFARSISVQLSPTSENFPAMITITTPPAATTKRDAPPGFARSRPAMPAPPGFGGTVTITSTPALIVTAGGADTLASCGGGGGAHAYAQPPAYAARNHALIASVRAALDGDAARFDAFKTMSGGFRRGAVPAHEYYAQCVALFGAVHFRDIVPELLVLLPNIARQQELLAAHNRHLSAQRGGRAPNVSRARFAICSTCRQVLADRDVTMHQSSHSLDADFPALSVR</sequence>
<dbReference type="PROSITE" id="PS00028">
    <property type="entry name" value="ZINC_FINGER_C2H2_1"/>
    <property type="match status" value="1"/>
</dbReference>
<feature type="region of interest" description="Disordered" evidence="13">
    <location>
        <begin position="401"/>
        <end position="426"/>
    </location>
</feature>
<keyword evidence="9 12" id="KW-0863">Zinc-finger</keyword>
<dbReference type="PANTHER" id="PTHR22938:SF0">
    <property type="entry name" value="E3 UBIQUITIN-PROTEIN LIGASE ZNF598"/>
    <property type="match status" value="1"/>
</dbReference>
<keyword evidence="15" id="KW-1185">Reference proteome</keyword>
<feature type="compositionally biased region" description="Low complexity" evidence="13">
    <location>
        <begin position="417"/>
        <end position="426"/>
    </location>
</feature>
<organism evidence="15 16">
    <name type="scientific">Priapulus caudatus</name>
    <name type="common">Priapulid worm</name>
    <dbReference type="NCBI Taxonomy" id="37621"/>
    <lineage>
        <taxon>Eukaryota</taxon>
        <taxon>Metazoa</taxon>
        <taxon>Ecdysozoa</taxon>
        <taxon>Scalidophora</taxon>
        <taxon>Priapulida</taxon>
        <taxon>Priapulimorpha</taxon>
        <taxon>Priapulimorphida</taxon>
        <taxon>Priapulidae</taxon>
        <taxon>Priapulus</taxon>
    </lineage>
</organism>
<evidence type="ECO:0000256" key="13">
    <source>
        <dbReference type="SAM" id="MobiDB-lite"/>
    </source>
</evidence>
<evidence type="ECO:0000256" key="10">
    <source>
        <dbReference type="ARBA" id="ARBA00022833"/>
    </source>
</evidence>
<name>A0ABM1F9R6_PRICU</name>
<protein>
    <recommendedName>
        <fullName evidence="4">RING-type E3 ubiquitin transferase</fullName>
        <ecNumber evidence="4">2.3.2.27</ecNumber>
    </recommendedName>
</protein>
<feature type="compositionally biased region" description="Low complexity" evidence="13">
    <location>
        <begin position="483"/>
        <end position="505"/>
    </location>
</feature>
<feature type="region of interest" description="Disordered" evidence="13">
    <location>
        <begin position="470"/>
        <end position="627"/>
    </location>
</feature>
<gene>
    <name evidence="16" type="primary">LOC106821059</name>
</gene>
<evidence type="ECO:0000256" key="7">
    <source>
        <dbReference type="ARBA" id="ARBA00022679"/>
    </source>
</evidence>
<dbReference type="Proteomes" id="UP000695022">
    <property type="component" value="Unplaced"/>
</dbReference>
<evidence type="ECO:0000256" key="3">
    <source>
        <dbReference type="ARBA" id="ARBA00004906"/>
    </source>
</evidence>
<dbReference type="RefSeq" id="XP_014681187.1">
    <property type="nucleotide sequence ID" value="XM_014825701.1"/>
</dbReference>
<comment type="similarity">
    <text evidence="11">Belongs to the ZNF598/HEL2 family.</text>
</comment>
<keyword evidence="6" id="KW-0597">Phosphoprotein</keyword>
<proteinExistence type="inferred from homology"/>
<evidence type="ECO:0000256" key="4">
    <source>
        <dbReference type="ARBA" id="ARBA00012483"/>
    </source>
</evidence>
<keyword evidence="5" id="KW-0963">Cytoplasm</keyword>
<dbReference type="CDD" id="cd16615">
    <property type="entry name" value="RING-HC_ZNF598"/>
    <property type="match status" value="1"/>
</dbReference>
<dbReference type="Gene3D" id="3.30.40.10">
    <property type="entry name" value="Zinc/RING finger domain, C3HC4 (zinc finger)"/>
    <property type="match status" value="1"/>
</dbReference>
<evidence type="ECO:0000256" key="11">
    <source>
        <dbReference type="ARBA" id="ARBA00035113"/>
    </source>
</evidence>
<dbReference type="SMART" id="SM00355">
    <property type="entry name" value="ZnF_C2H2"/>
    <property type="match status" value="5"/>
</dbReference>
<evidence type="ECO:0000313" key="16">
    <source>
        <dbReference type="RefSeq" id="XP_014681187.1"/>
    </source>
</evidence>
<evidence type="ECO:0000256" key="5">
    <source>
        <dbReference type="ARBA" id="ARBA00022490"/>
    </source>
</evidence>
<dbReference type="InterPro" id="IPR013087">
    <property type="entry name" value="Znf_C2H2_type"/>
</dbReference>
<feature type="region of interest" description="Disordered" evidence="13">
    <location>
        <begin position="284"/>
        <end position="335"/>
    </location>
</feature>
<dbReference type="EC" id="2.3.2.27" evidence="4"/>